<comment type="caution">
    <text evidence="1">The sequence shown here is derived from an EMBL/GenBank/DDBJ whole genome shotgun (WGS) entry which is preliminary data.</text>
</comment>
<evidence type="ECO:0000313" key="2">
    <source>
        <dbReference type="Proteomes" id="UP000798662"/>
    </source>
</evidence>
<keyword evidence="2" id="KW-1185">Reference proteome</keyword>
<name>A0ACC3CAQ6_PYRYE</name>
<evidence type="ECO:0000313" key="1">
    <source>
        <dbReference type="EMBL" id="KAK1867065.1"/>
    </source>
</evidence>
<reference evidence="1" key="1">
    <citation type="submission" date="2019-11" db="EMBL/GenBank/DDBJ databases">
        <title>Nori genome reveals adaptations in red seaweeds to the harsh intertidal environment.</title>
        <authorList>
            <person name="Wang D."/>
            <person name="Mao Y."/>
        </authorList>
    </citation>
    <scope>NUCLEOTIDE SEQUENCE</scope>
    <source>
        <tissue evidence="1">Gametophyte</tissue>
    </source>
</reference>
<organism evidence="1 2">
    <name type="scientific">Pyropia yezoensis</name>
    <name type="common">Susabi-nori</name>
    <name type="synonym">Porphyra yezoensis</name>
    <dbReference type="NCBI Taxonomy" id="2788"/>
    <lineage>
        <taxon>Eukaryota</taxon>
        <taxon>Rhodophyta</taxon>
        <taxon>Bangiophyceae</taxon>
        <taxon>Bangiales</taxon>
        <taxon>Bangiaceae</taxon>
        <taxon>Pyropia</taxon>
    </lineage>
</organism>
<accession>A0ACC3CAQ6</accession>
<dbReference type="Proteomes" id="UP000798662">
    <property type="component" value="Chromosome 3"/>
</dbReference>
<gene>
    <name evidence="1" type="ORF">I4F81_009575</name>
</gene>
<sequence length="179" mass="20605">MAGAGRRERRRRRISCACHHHHYRRRCDCHCRYRRRLGHRRRLCTRRRLCLRRRCQLHRRWAFADAPCRACRLRRMWQLAVGKVCSLRPRIGTIIAGRCDLLRRAARVWGTLPVSRRLAPPWCPNVNVGRANAPFSRSVCGGVLSGRVTHDRTARVARGGFLRGGGGAGRGTARARVSR</sequence>
<protein>
    <submittedName>
        <fullName evidence="1">Uncharacterized protein</fullName>
    </submittedName>
</protein>
<proteinExistence type="predicted"/>
<dbReference type="EMBL" id="CM020620">
    <property type="protein sequence ID" value="KAK1867065.1"/>
    <property type="molecule type" value="Genomic_DNA"/>
</dbReference>